<dbReference type="EMBL" id="JBHSSL010000014">
    <property type="protein sequence ID" value="MFC6169276.1"/>
    <property type="molecule type" value="Genomic_DNA"/>
</dbReference>
<evidence type="ECO:0000259" key="1">
    <source>
        <dbReference type="Pfam" id="PF07883"/>
    </source>
</evidence>
<protein>
    <submittedName>
        <fullName evidence="2">Cupin domain-containing protein</fullName>
    </submittedName>
</protein>
<dbReference type="Pfam" id="PF07883">
    <property type="entry name" value="Cupin_2"/>
    <property type="match status" value="1"/>
</dbReference>
<dbReference type="InterPro" id="IPR013096">
    <property type="entry name" value="Cupin_2"/>
</dbReference>
<comment type="caution">
    <text evidence="2">The sequence shown here is derived from an EMBL/GenBank/DDBJ whole genome shotgun (WGS) entry which is preliminary data.</text>
</comment>
<keyword evidence="3" id="KW-1185">Reference proteome</keyword>
<dbReference type="RefSeq" id="WP_125552303.1">
    <property type="nucleotide sequence ID" value="NZ_JBHSSL010000014.1"/>
</dbReference>
<evidence type="ECO:0000313" key="2">
    <source>
        <dbReference type="EMBL" id="MFC6169276.1"/>
    </source>
</evidence>
<name>A0ABW1R9V7_9LACO</name>
<gene>
    <name evidence="2" type="ORF">ACFQGP_01575</name>
</gene>
<dbReference type="SUPFAM" id="SSF51182">
    <property type="entry name" value="RmlC-like cupins"/>
    <property type="match status" value="1"/>
</dbReference>
<reference evidence="3" key="1">
    <citation type="journal article" date="2019" name="Int. J. Syst. Evol. Microbiol.">
        <title>The Global Catalogue of Microorganisms (GCM) 10K type strain sequencing project: providing services to taxonomists for standard genome sequencing and annotation.</title>
        <authorList>
            <consortium name="The Broad Institute Genomics Platform"/>
            <consortium name="The Broad Institute Genome Sequencing Center for Infectious Disease"/>
            <person name="Wu L."/>
            <person name="Ma J."/>
        </authorList>
    </citation>
    <scope>NUCLEOTIDE SEQUENCE [LARGE SCALE GENOMIC DNA]</scope>
    <source>
        <strain evidence="3">CCM 8904</strain>
    </source>
</reference>
<sequence>MSYIEKIAQRQVIDLKQLVPVEEEQMLSKTLVQRDDLGMTILSLDQGQTIGGHASTGDAMLNILSGVAEVTIDQDKFVVTADESIVILANSPHALYAQEAFQMLLIVVKPEVK</sequence>
<dbReference type="CDD" id="cd02230">
    <property type="entry name" value="cupin_HP0902-like"/>
    <property type="match status" value="1"/>
</dbReference>
<proteinExistence type="predicted"/>
<dbReference type="Proteomes" id="UP001596289">
    <property type="component" value="Unassembled WGS sequence"/>
</dbReference>
<dbReference type="InterPro" id="IPR011051">
    <property type="entry name" value="RmlC_Cupin_sf"/>
</dbReference>
<organism evidence="2 3">
    <name type="scientific">Loigolactobacillus jiayinensis</name>
    <dbReference type="NCBI Taxonomy" id="2486016"/>
    <lineage>
        <taxon>Bacteria</taxon>
        <taxon>Bacillati</taxon>
        <taxon>Bacillota</taxon>
        <taxon>Bacilli</taxon>
        <taxon>Lactobacillales</taxon>
        <taxon>Lactobacillaceae</taxon>
        <taxon>Loigolactobacillus</taxon>
    </lineage>
</organism>
<evidence type="ECO:0000313" key="3">
    <source>
        <dbReference type="Proteomes" id="UP001596289"/>
    </source>
</evidence>
<feature type="domain" description="Cupin type-2" evidence="1">
    <location>
        <begin position="43"/>
        <end position="107"/>
    </location>
</feature>
<dbReference type="PANTHER" id="PTHR37694">
    <property type="entry name" value="SLR8022 PROTEIN"/>
    <property type="match status" value="1"/>
</dbReference>
<dbReference type="InterPro" id="IPR014710">
    <property type="entry name" value="RmlC-like_jellyroll"/>
</dbReference>
<dbReference type="Gene3D" id="2.60.120.10">
    <property type="entry name" value="Jelly Rolls"/>
    <property type="match status" value="1"/>
</dbReference>
<accession>A0ABW1R9V7</accession>
<dbReference type="PANTHER" id="PTHR37694:SF1">
    <property type="entry name" value="SLR8022 PROTEIN"/>
    <property type="match status" value="1"/>
</dbReference>